<dbReference type="GO" id="GO:0016020">
    <property type="term" value="C:membrane"/>
    <property type="evidence" value="ECO:0007669"/>
    <property type="project" value="TreeGrafter"/>
</dbReference>
<feature type="transmembrane region" description="Helical" evidence="8">
    <location>
        <begin position="181"/>
        <end position="204"/>
    </location>
</feature>
<name>A0A4E9EKY7_GIBZA</name>
<dbReference type="InterPro" id="IPR036291">
    <property type="entry name" value="NAD(P)-bd_dom_sf"/>
</dbReference>
<evidence type="ECO:0000313" key="10">
    <source>
        <dbReference type="EMBL" id="VIO62810.1"/>
    </source>
</evidence>
<feature type="transmembrane region" description="Helical" evidence="8">
    <location>
        <begin position="58"/>
        <end position="82"/>
    </location>
</feature>
<dbReference type="Pfam" id="PF07690">
    <property type="entry name" value="MFS_1"/>
    <property type="match status" value="1"/>
</dbReference>
<dbReference type="Gene3D" id="3.40.50.720">
    <property type="entry name" value="NAD(P)-binding Rossmann-like Domain"/>
    <property type="match status" value="2"/>
</dbReference>
<dbReference type="SUPFAM" id="SSF51735">
    <property type="entry name" value="NAD(P)-binding Rossmann-fold domains"/>
    <property type="match status" value="1"/>
</dbReference>
<dbReference type="FunFam" id="1.20.1250.20:FF:000308">
    <property type="entry name" value="MFS efflux transporter"/>
    <property type="match status" value="1"/>
</dbReference>
<dbReference type="GO" id="GO:0012505">
    <property type="term" value="C:endomembrane system"/>
    <property type="evidence" value="ECO:0007669"/>
    <property type="project" value="UniProtKB-SubCell"/>
</dbReference>
<dbReference type="FunFam" id="1.20.1250.20:FF:000286">
    <property type="entry name" value="MFS efflux transporter"/>
    <property type="match status" value="1"/>
</dbReference>
<dbReference type="InterPro" id="IPR020846">
    <property type="entry name" value="MFS_dom"/>
</dbReference>
<evidence type="ECO:0000256" key="8">
    <source>
        <dbReference type="SAM" id="Phobius"/>
    </source>
</evidence>
<feature type="domain" description="Major facilitator superfamily (MFS) profile" evidence="9">
    <location>
        <begin position="57"/>
        <end position="441"/>
    </location>
</feature>
<feature type="transmembrane region" description="Helical" evidence="8">
    <location>
        <begin position="88"/>
        <end position="110"/>
    </location>
</feature>
<evidence type="ECO:0000256" key="4">
    <source>
        <dbReference type="ARBA" id="ARBA00022692"/>
    </source>
</evidence>
<keyword evidence="4 8" id="KW-0812">Transmembrane</keyword>
<sequence length="792" mass="85764">MSTTVTQTQEPIELTNLQGRGKDTIEEQLSLPPDDVPPPHAQSEAQRWNYPKGNMPKLGFAFLSFIIAGMNDAAVGALIPYLEKYYDLSYTIISLIFLTPFAGYSVAAFTNARIHMRFGQRGVAIMAPICHLITFVALALHPPYPVLVVCNIFSGFGNGLTDACFCAWVGAMDKANTVQGFLHASYSLGALFSPLIATSMVVSYDLPWYTFYYLMIGIAVVEWVGLTVSFWQKTGAVYQLEHVNETENSGAGTREALKSKVTWLCSLFFFAYMGVEVGLGGWIVTFMLRVRKASAYASGASGTGFWAGMALGRACLGFVTERFGERLCLSIYLVICIGLQLLFWLVPQFIVSAVAVAFLGFFLGPMFPGAVMVTAKLLPAKIHVSAIGFAMAIGGTGGTIFPFAIGAIANSKGVGVLQPIILALITVVAGSQSLHIPLSTSILPTVKMTKPTVLQLGDDIKWNHDLHATFKSHFDIKRSHSMPRAEFIQALKNKTFGDFFAIYRPFWNTGGEMGNWDEELISLLPASCKIYASAGAGFDWVDTATLAKRGITYCNAAAACTESVADAAIWLIISVFRQLSWSSIAARSGSSEQFLDAQRNLAPVSRNPSGFSLGIIGFGRIGRRIAEKAYKALDMKILYNDVVQMPKEIEEPIGAVYHKSADTLLAEADCVLVATPFAGEALLNKQGLAKMKKGAKLVNIARGKLINEADLVEALQSGHLSGAGLDVFEHEPVISPELIKMKNVELLSHNAGASLDSHVGFEKLGMENILSFHKTGKAISPVNAHLIKQSKL</sequence>
<dbReference type="SUPFAM" id="SSF52283">
    <property type="entry name" value="Formate/glycerate dehydrogenase catalytic domain-like"/>
    <property type="match status" value="1"/>
</dbReference>
<dbReference type="AlphaFoldDB" id="A0A4E9EKY7"/>
<feature type="transmembrane region" description="Helical" evidence="8">
    <location>
        <begin position="146"/>
        <end position="169"/>
    </location>
</feature>
<evidence type="ECO:0000256" key="5">
    <source>
        <dbReference type="ARBA" id="ARBA00022989"/>
    </source>
</evidence>
<keyword evidence="3" id="KW-0813">Transport</keyword>
<dbReference type="GO" id="GO:0051287">
    <property type="term" value="F:NAD binding"/>
    <property type="evidence" value="ECO:0007669"/>
    <property type="project" value="InterPro"/>
</dbReference>
<dbReference type="InterPro" id="IPR011701">
    <property type="entry name" value="MFS"/>
</dbReference>
<organism evidence="10">
    <name type="scientific">Gibberella zeae</name>
    <name type="common">Wheat head blight fungus</name>
    <name type="synonym">Fusarium graminearum</name>
    <dbReference type="NCBI Taxonomy" id="5518"/>
    <lineage>
        <taxon>Eukaryota</taxon>
        <taxon>Fungi</taxon>
        <taxon>Dikarya</taxon>
        <taxon>Ascomycota</taxon>
        <taxon>Pezizomycotina</taxon>
        <taxon>Sordariomycetes</taxon>
        <taxon>Hypocreomycetidae</taxon>
        <taxon>Hypocreales</taxon>
        <taxon>Nectriaceae</taxon>
        <taxon>Fusarium</taxon>
    </lineage>
</organism>
<dbReference type="PANTHER" id="PTHR23514:SF3">
    <property type="entry name" value="BYPASS OF STOP CODON PROTEIN 6"/>
    <property type="match status" value="1"/>
</dbReference>
<dbReference type="PANTHER" id="PTHR23514">
    <property type="entry name" value="BYPASS OF STOP CODON PROTEIN 6"/>
    <property type="match status" value="1"/>
</dbReference>
<evidence type="ECO:0000256" key="6">
    <source>
        <dbReference type="ARBA" id="ARBA00023136"/>
    </source>
</evidence>
<feature type="transmembrane region" description="Helical" evidence="8">
    <location>
        <begin position="261"/>
        <end position="283"/>
    </location>
</feature>
<dbReference type="CDD" id="cd12168">
    <property type="entry name" value="Mand_dh_like"/>
    <property type="match status" value="1"/>
</dbReference>
<dbReference type="EMBL" id="CAAKMV010000163">
    <property type="protein sequence ID" value="VIO62810.1"/>
    <property type="molecule type" value="Genomic_DNA"/>
</dbReference>
<dbReference type="InterPro" id="IPR006140">
    <property type="entry name" value="D-isomer_DH_NAD-bd"/>
</dbReference>
<dbReference type="PROSITE" id="PS50850">
    <property type="entry name" value="MFS"/>
    <property type="match status" value="1"/>
</dbReference>
<dbReference type="InterPro" id="IPR051788">
    <property type="entry name" value="MFS_Transporter"/>
</dbReference>
<evidence type="ECO:0000259" key="9">
    <source>
        <dbReference type="PROSITE" id="PS50850"/>
    </source>
</evidence>
<evidence type="ECO:0000256" key="3">
    <source>
        <dbReference type="ARBA" id="ARBA00022448"/>
    </source>
</evidence>
<feature type="transmembrane region" description="Helical" evidence="8">
    <location>
        <begin position="327"/>
        <end position="346"/>
    </location>
</feature>
<dbReference type="SUPFAM" id="SSF103473">
    <property type="entry name" value="MFS general substrate transporter"/>
    <property type="match status" value="1"/>
</dbReference>
<dbReference type="InterPro" id="IPR036259">
    <property type="entry name" value="MFS_trans_sf"/>
</dbReference>
<feature type="transmembrane region" description="Helical" evidence="8">
    <location>
        <begin position="352"/>
        <end position="375"/>
    </location>
</feature>
<accession>A0A4E9EKY7</accession>
<feature type="transmembrane region" description="Helical" evidence="8">
    <location>
        <begin position="210"/>
        <end position="231"/>
    </location>
</feature>
<reference evidence="10" key="1">
    <citation type="submission" date="2019-04" db="EMBL/GenBank/DDBJ databases">
        <authorList>
            <person name="Melise S."/>
            <person name="Noan J."/>
            <person name="Okalmin O."/>
        </authorList>
    </citation>
    <scope>NUCLEOTIDE SEQUENCE</scope>
    <source>
        <strain evidence="10">FN9</strain>
    </source>
</reference>
<feature type="transmembrane region" description="Helical" evidence="8">
    <location>
        <begin position="295"/>
        <end position="315"/>
    </location>
</feature>
<dbReference type="GO" id="GO:0016616">
    <property type="term" value="F:oxidoreductase activity, acting on the CH-OH group of donors, NAD or NADP as acceptor"/>
    <property type="evidence" value="ECO:0007669"/>
    <property type="project" value="InterPro"/>
</dbReference>
<keyword evidence="6 8" id="KW-0472">Membrane</keyword>
<proteinExistence type="inferred from homology"/>
<keyword evidence="5 8" id="KW-1133">Transmembrane helix</keyword>
<feature type="transmembrane region" description="Helical" evidence="8">
    <location>
        <begin position="122"/>
        <end position="140"/>
    </location>
</feature>
<dbReference type="InterPro" id="IPR006139">
    <property type="entry name" value="D-isomer_2_OHA_DH_cat_dom"/>
</dbReference>
<comment type="subcellular location">
    <subcellularLocation>
        <location evidence="1">Endomembrane system</location>
        <topology evidence="1">Multi-pass membrane protein</topology>
    </subcellularLocation>
</comment>
<dbReference type="Pfam" id="PF02826">
    <property type="entry name" value="2-Hacid_dh_C"/>
    <property type="match status" value="1"/>
</dbReference>
<gene>
    <name evidence="10" type="ORF">FUG_LOCUS477749</name>
</gene>
<dbReference type="Gene3D" id="1.20.1250.20">
    <property type="entry name" value="MFS general substrate transporter like domains"/>
    <property type="match status" value="2"/>
</dbReference>
<dbReference type="GO" id="GO:0022857">
    <property type="term" value="F:transmembrane transporter activity"/>
    <property type="evidence" value="ECO:0007669"/>
    <property type="project" value="InterPro"/>
</dbReference>
<protein>
    <recommendedName>
        <fullName evidence="9">Major facilitator superfamily (MFS) profile domain-containing protein</fullName>
    </recommendedName>
</protein>
<feature type="transmembrane region" description="Helical" evidence="8">
    <location>
        <begin position="387"/>
        <end position="409"/>
    </location>
</feature>
<comment type="similarity">
    <text evidence="2">Belongs to the major facilitator superfamily.</text>
</comment>
<dbReference type="Pfam" id="PF00389">
    <property type="entry name" value="2-Hacid_dh"/>
    <property type="match status" value="1"/>
</dbReference>
<evidence type="ECO:0000256" key="1">
    <source>
        <dbReference type="ARBA" id="ARBA00004127"/>
    </source>
</evidence>
<keyword evidence="7" id="KW-0325">Glycoprotein</keyword>
<evidence type="ECO:0000256" key="7">
    <source>
        <dbReference type="ARBA" id="ARBA00023180"/>
    </source>
</evidence>
<evidence type="ECO:0000256" key="2">
    <source>
        <dbReference type="ARBA" id="ARBA00008335"/>
    </source>
</evidence>